<gene>
    <name evidence="1" type="ORF">METZ01_LOCUS254351</name>
</gene>
<evidence type="ECO:0008006" key="2">
    <source>
        <dbReference type="Google" id="ProtNLM"/>
    </source>
</evidence>
<organism evidence="1">
    <name type="scientific">marine metagenome</name>
    <dbReference type="NCBI Taxonomy" id="408172"/>
    <lineage>
        <taxon>unclassified sequences</taxon>
        <taxon>metagenomes</taxon>
        <taxon>ecological metagenomes</taxon>
    </lineage>
</organism>
<dbReference type="GO" id="GO:0005737">
    <property type="term" value="C:cytoplasm"/>
    <property type="evidence" value="ECO:0007669"/>
    <property type="project" value="TreeGrafter"/>
</dbReference>
<dbReference type="AlphaFoldDB" id="A0A382IQN7"/>
<dbReference type="EMBL" id="UINC01068691">
    <property type="protein sequence ID" value="SVC01497.1"/>
    <property type="molecule type" value="Genomic_DNA"/>
</dbReference>
<dbReference type="PANTHER" id="PTHR13932">
    <property type="entry name" value="COPROPORPHYRINIGEN III OXIDASE"/>
    <property type="match status" value="1"/>
</dbReference>
<dbReference type="GO" id="GO:0051539">
    <property type="term" value="F:4 iron, 4 sulfur cluster binding"/>
    <property type="evidence" value="ECO:0007669"/>
    <property type="project" value="TreeGrafter"/>
</dbReference>
<dbReference type="InterPro" id="IPR034505">
    <property type="entry name" value="Coproporphyrinogen-III_oxidase"/>
</dbReference>
<dbReference type="InterPro" id="IPR058240">
    <property type="entry name" value="rSAM_sf"/>
</dbReference>
<protein>
    <recommendedName>
        <fullName evidence="2">HemN C-terminal domain-containing protein</fullName>
    </recommendedName>
</protein>
<dbReference type="GO" id="GO:0006779">
    <property type="term" value="P:porphyrin-containing compound biosynthetic process"/>
    <property type="evidence" value="ECO:0007669"/>
    <property type="project" value="TreeGrafter"/>
</dbReference>
<name>A0A382IQN7_9ZZZZ</name>
<reference evidence="1" key="1">
    <citation type="submission" date="2018-05" db="EMBL/GenBank/DDBJ databases">
        <authorList>
            <person name="Lanie J.A."/>
            <person name="Ng W.-L."/>
            <person name="Kazmierczak K.M."/>
            <person name="Andrzejewski T.M."/>
            <person name="Davidsen T.M."/>
            <person name="Wayne K.J."/>
            <person name="Tettelin H."/>
            <person name="Glass J.I."/>
            <person name="Rusch D."/>
            <person name="Podicherti R."/>
            <person name="Tsui H.-C.T."/>
            <person name="Winkler M.E."/>
        </authorList>
    </citation>
    <scope>NUCLEOTIDE SEQUENCE</scope>
</reference>
<dbReference type="SUPFAM" id="SSF102114">
    <property type="entry name" value="Radical SAM enzymes"/>
    <property type="match status" value="1"/>
</dbReference>
<dbReference type="PANTHER" id="PTHR13932:SF5">
    <property type="entry name" value="RADICAL S-ADENOSYL METHIONINE DOMAIN-CONTAINING PROTEIN 1, MITOCHONDRIAL"/>
    <property type="match status" value="1"/>
</dbReference>
<sequence>FHRRRLQGDLPEVDEDDDATQFAQVRQHLTRAGFEQYEISNFSRPGHRCAHNWDCWTGGEYLGIGLSSHSFVEGERWWNLSDLDRYCQALQGGVSPRSGSEAIGPRKKREERIWLGLRTCEGVELEAGELAAMQSSTQMGILLSSGRLTLERQRLRLVGENFAIADAVAATLIETLERDVAVAGCP</sequence>
<accession>A0A382IQN7</accession>
<proteinExistence type="predicted"/>
<evidence type="ECO:0000313" key="1">
    <source>
        <dbReference type="EMBL" id="SVC01497.1"/>
    </source>
</evidence>
<feature type="non-terminal residue" evidence="1">
    <location>
        <position position="1"/>
    </location>
</feature>